<dbReference type="EC" id="3.4.16.-" evidence="7"/>
<evidence type="ECO:0000256" key="8">
    <source>
        <dbReference type="SAM" id="SignalP"/>
    </source>
</evidence>
<keyword evidence="3 7" id="KW-0645">Protease</keyword>
<keyword evidence="4 8" id="KW-0732">Signal</keyword>
<dbReference type="eggNOG" id="KOG1282">
    <property type="taxonomic scope" value="Eukaryota"/>
</dbReference>
<dbReference type="KEGG" id="lel:PVL30_004204"/>
<keyword evidence="5 7" id="KW-0378">Hydrolase</keyword>
<evidence type="ECO:0000256" key="6">
    <source>
        <dbReference type="ARBA" id="ARBA00023180"/>
    </source>
</evidence>
<dbReference type="EMBL" id="CH981529">
    <property type="protein sequence ID" value="EDK46304.1"/>
    <property type="molecule type" value="Genomic_DNA"/>
</dbReference>
<organism evidence="9 10">
    <name type="scientific">Lodderomyces elongisporus (strain ATCC 11503 / CBS 2605 / JCM 1781 / NBRC 1676 / NRRL YB-4239)</name>
    <name type="common">Yeast</name>
    <name type="synonym">Saccharomyces elongisporus</name>
    <dbReference type="NCBI Taxonomy" id="379508"/>
    <lineage>
        <taxon>Eukaryota</taxon>
        <taxon>Fungi</taxon>
        <taxon>Dikarya</taxon>
        <taxon>Ascomycota</taxon>
        <taxon>Saccharomycotina</taxon>
        <taxon>Pichiomycetes</taxon>
        <taxon>Debaryomycetaceae</taxon>
        <taxon>Candida/Lodderomyces clade</taxon>
        <taxon>Lodderomyces</taxon>
    </lineage>
</organism>
<dbReference type="InterPro" id="IPR001563">
    <property type="entry name" value="Peptidase_S10"/>
</dbReference>
<evidence type="ECO:0000256" key="4">
    <source>
        <dbReference type="ARBA" id="ARBA00022729"/>
    </source>
</evidence>
<reference evidence="9 10" key="1">
    <citation type="journal article" date="2009" name="Nature">
        <title>Evolution of pathogenicity and sexual reproduction in eight Candida genomes.</title>
        <authorList>
            <person name="Butler G."/>
            <person name="Rasmussen M.D."/>
            <person name="Lin M.F."/>
            <person name="Santos M.A."/>
            <person name="Sakthikumar S."/>
            <person name="Munro C.A."/>
            <person name="Rheinbay E."/>
            <person name="Grabherr M."/>
            <person name="Forche A."/>
            <person name="Reedy J.L."/>
            <person name="Agrafioti I."/>
            <person name="Arnaud M.B."/>
            <person name="Bates S."/>
            <person name="Brown A.J."/>
            <person name="Brunke S."/>
            <person name="Costanzo M.C."/>
            <person name="Fitzpatrick D.A."/>
            <person name="de Groot P.W."/>
            <person name="Harris D."/>
            <person name="Hoyer L.L."/>
            <person name="Hube B."/>
            <person name="Klis F.M."/>
            <person name="Kodira C."/>
            <person name="Lennard N."/>
            <person name="Logue M.E."/>
            <person name="Martin R."/>
            <person name="Neiman A.M."/>
            <person name="Nikolaou E."/>
            <person name="Quail M.A."/>
            <person name="Quinn J."/>
            <person name="Santos M.C."/>
            <person name="Schmitzberger F.F."/>
            <person name="Sherlock G."/>
            <person name="Shah P."/>
            <person name="Silverstein K.A."/>
            <person name="Skrzypek M.S."/>
            <person name="Soll D."/>
            <person name="Staggs R."/>
            <person name="Stansfield I."/>
            <person name="Stumpf M.P."/>
            <person name="Sudbery P.E."/>
            <person name="Srikantha T."/>
            <person name="Zeng Q."/>
            <person name="Berman J."/>
            <person name="Berriman M."/>
            <person name="Heitman J."/>
            <person name="Gow N.A."/>
            <person name="Lorenz M.C."/>
            <person name="Birren B.W."/>
            <person name="Kellis M."/>
            <person name="Cuomo C.A."/>
        </authorList>
    </citation>
    <scope>NUCLEOTIDE SEQUENCE [LARGE SCALE GENOMIC DNA]</scope>
    <source>
        <strain evidence="10">ATCC 11503 / BCRC 21390 / CBS 2605 / JCM 1781 / NBRC 1676 / NRRL YB-4239</strain>
    </source>
</reference>
<evidence type="ECO:0000256" key="3">
    <source>
        <dbReference type="ARBA" id="ARBA00022670"/>
    </source>
</evidence>
<feature type="chain" id="PRO_5011977100" description="Carboxypeptidase" evidence="8">
    <location>
        <begin position="16"/>
        <end position="510"/>
    </location>
</feature>
<dbReference type="Proteomes" id="UP000001996">
    <property type="component" value="Unassembled WGS sequence"/>
</dbReference>
<evidence type="ECO:0000313" key="9">
    <source>
        <dbReference type="EMBL" id="EDK46304.1"/>
    </source>
</evidence>
<evidence type="ECO:0000256" key="1">
    <source>
        <dbReference type="ARBA" id="ARBA00009431"/>
    </source>
</evidence>
<evidence type="ECO:0000256" key="2">
    <source>
        <dbReference type="ARBA" id="ARBA00022645"/>
    </source>
</evidence>
<comment type="similarity">
    <text evidence="1 7">Belongs to the peptidase S10 family.</text>
</comment>
<evidence type="ECO:0000256" key="7">
    <source>
        <dbReference type="RuleBase" id="RU361156"/>
    </source>
</evidence>
<dbReference type="InterPro" id="IPR029058">
    <property type="entry name" value="AB_hydrolase_fold"/>
</dbReference>
<dbReference type="GeneID" id="5231663"/>
<dbReference type="OrthoDB" id="443318at2759"/>
<evidence type="ECO:0000256" key="5">
    <source>
        <dbReference type="ARBA" id="ARBA00022801"/>
    </source>
</evidence>
<dbReference type="Gene3D" id="1.10.287.410">
    <property type="match status" value="1"/>
</dbReference>
<sequence>MRLSNFVLTIACASALQIPFTANKPKAANIVEEDSIAPAYPFNEVDLSSLNIHQQLHLQNEWTKYEHQLGLEQMLDQYNKFKKLFEKPKTDMTYSITTNQSTPESIGFDSVKQISGYFHIKETHKKFFYWFFESRNDPANDPLILWLSGGPGCSSNIGLAMELGPSWINATIQPDFNPYSWNSNASLLFLDQPVAVGFSDGDDDEIPFSTEQAAIDFGKFVELFRNQYPEYAKLDFHIAGESYAGHYIPSFASTIVNNGVPLKSVLIGNGITDFVVQIGQVANMGCGQGGIGQIYTDEECSSYEQYYKNFVPFGELCYKFPNPVTCFVALLATPNAPDKGDLNPYDSRVKCGDNPLCYEQIGYINEYFNLPQVEKALLGNVPEKNFTSCNSKVGQKFVFETMRPYQQYVAELLDKEIPVLIYVGDKDLVCDWLGNLAWVNKLDYSGHENFNATKFKPWFTTEGIQAGEVKNYKHFTYLRIYESGHMVPLDQPKNALSMVNQWVSGNYALS</sequence>
<name>A5E4E6_LODEL</name>
<dbReference type="AlphaFoldDB" id="A5E4E6"/>
<dbReference type="GO" id="GO:0000324">
    <property type="term" value="C:fungal-type vacuole"/>
    <property type="evidence" value="ECO:0007669"/>
    <property type="project" value="TreeGrafter"/>
</dbReference>
<protein>
    <recommendedName>
        <fullName evidence="7">Carboxypeptidase</fullName>
        <ecNumber evidence="7">3.4.16.-</ecNumber>
    </recommendedName>
</protein>
<keyword evidence="2 7" id="KW-0121">Carboxypeptidase</keyword>
<dbReference type="SUPFAM" id="SSF53474">
    <property type="entry name" value="alpha/beta-Hydrolases"/>
    <property type="match status" value="1"/>
</dbReference>
<dbReference type="MEROPS" id="S10.001"/>
<dbReference type="PANTHER" id="PTHR11802">
    <property type="entry name" value="SERINE PROTEASE FAMILY S10 SERINE CARBOXYPEPTIDASE"/>
    <property type="match status" value="1"/>
</dbReference>
<keyword evidence="10" id="KW-1185">Reference proteome</keyword>
<gene>
    <name evidence="9" type="ORF">LELG_04485</name>
</gene>
<keyword evidence="6" id="KW-0325">Glycoprotein</keyword>
<dbReference type="GO" id="GO:0006508">
    <property type="term" value="P:proteolysis"/>
    <property type="evidence" value="ECO:0007669"/>
    <property type="project" value="UniProtKB-KW"/>
</dbReference>
<dbReference type="Pfam" id="PF00450">
    <property type="entry name" value="Peptidase_S10"/>
    <property type="match status" value="1"/>
</dbReference>
<proteinExistence type="inferred from homology"/>
<dbReference type="PROSITE" id="PS00131">
    <property type="entry name" value="CARBOXYPEPT_SER_SER"/>
    <property type="match status" value="1"/>
</dbReference>
<dbReference type="InterPro" id="IPR018202">
    <property type="entry name" value="Ser_caboxypep_ser_AS"/>
</dbReference>
<dbReference type="HOGENOM" id="CLU_008523_10_4_1"/>
<dbReference type="Gene3D" id="3.40.50.1820">
    <property type="entry name" value="alpha/beta hydrolase"/>
    <property type="match status" value="1"/>
</dbReference>
<dbReference type="PRINTS" id="PR00724">
    <property type="entry name" value="CRBOXYPTASEC"/>
</dbReference>
<dbReference type="PANTHER" id="PTHR11802:SF113">
    <property type="entry name" value="SERINE CARBOXYPEPTIDASE CTSA-4.1"/>
    <property type="match status" value="1"/>
</dbReference>
<evidence type="ECO:0000313" key="10">
    <source>
        <dbReference type="Proteomes" id="UP000001996"/>
    </source>
</evidence>
<dbReference type="GO" id="GO:0004185">
    <property type="term" value="F:serine-type carboxypeptidase activity"/>
    <property type="evidence" value="ECO:0007669"/>
    <property type="project" value="UniProtKB-UniRule"/>
</dbReference>
<accession>A5E4E6</accession>
<dbReference type="OMA" id="AVPKCHK"/>
<dbReference type="InParanoid" id="A5E4E6"/>
<feature type="signal peptide" evidence="8">
    <location>
        <begin position="1"/>
        <end position="15"/>
    </location>
</feature>